<evidence type="ECO:0000313" key="4">
    <source>
        <dbReference type="Proteomes" id="UP000585905"/>
    </source>
</evidence>
<protein>
    <submittedName>
        <fullName evidence="3">Thiol-disulfide isomerase/thioredoxin</fullName>
    </submittedName>
</protein>
<dbReference type="PROSITE" id="PS51257">
    <property type="entry name" value="PROKAR_LIPOPROTEIN"/>
    <property type="match status" value="1"/>
</dbReference>
<feature type="compositionally biased region" description="Low complexity" evidence="1">
    <location>
        <begin position="27"/>
        <end position="56"/>
    </location>
</feature>
<dbReference type="Gene3D" id="3.40.30.10">
    <property type="entry name" value="Glutaredoxin"/>
    <property type="match status" value="1"/>
</dbReference>
<feature type="chain" id="PRO_5039364978" evidence="2">
    <location>
        <begin position="23"/>
        <end position="176"/>
    </location>
</feature>
<gene>
    <name evidence="3" type="ORF">FHX53_002241</name>
</gene>
<evidence type="ECO:0000313" key="3">
    <source>
        <dbReference type="EMBL" id="MBA8848631.1"/>
    </source>
</evidence>
<dbReference type="RefSeq" id="WP_182491412.1">
    <property type="nucleotide sequence ID" value="NZ_BAAAOV010000012.1"/>
</dbReference>
<feature type="signal peptide" evidence="2">
    <location>
        <begin position="1"/>
        <end position="22"/>
    </location>
</feature>
<feature type="region of interest" description="Disordered" evidence="1">
    <location>
        <begin position="27"/>
        <end position="75"/>
    </location>
</feature>
<keyword evidence="2" id="KW-0732">Signal</keyword>
<dbReference type="EMBL" id="JACGWX010000006">
    <property type="protein sequence ID" value="MBA8848631.1"/>
    <property type="molecule type" value="Genomic_DNA"/>
</dbReference>
<evidence type="ECO:0000256" key="2">
    <source>
        <dbReference type="SAM" id="SignalP"/>
    </source>
</evidence>
<dbReference type="AlphaFoldDB" id="A0A839E7Y6"/>
<comment type="caution">
    <text evidence="3">The sequence shown here is derived from an EMBL/GenBank/DDBJ whole genome shotgun (WGS) entry which is preliminary data.</text>
</comment>
<reference evidence="3 4" key="1">
    <citation type="submission" date="2020-07" db="EMBL/GenBank/DDBJ databases">
        <title>Sequencing the genomes of 1000 actinobacteria strains.</title>
        <authorList>
            <person name="Klenk H.-P."/>
        </authorList>
    </citation>
    <scope>NUCLEOTIDE SEQUENCE [LARGE SCALE GENOMIC DNA]</scope>
    <source>
        <strain evidence="3 4">DSM 19663</strain>
    </source>
</reference>
<dbReference type="InterPro" id="IPR036249">
    <property type="entry name" value="Thioredoxin-like_sf"/>
</dbReference>
<dbReference type="GO" id="GO:0016853">
    <property type="term" value="F:isomerase activity"/>
    <property type="evidence" value="ECO:0007669"/>
    <property type="project" value="UniProtKB-KW"/>
</dbReference>
<dbReference type="CDD" id="cd02947">
    <property type="entry name" value="TRX_family"/>
    <property type="match status" value="1"/>
</dbReference>
<evidence type="ECO:0000256" key="1">
    <source>
        <dbReference type="SAM" id="MobiDB-lite"/>
    </source>
</evidence>
<proteinExistence type="predicted"/>
<accession>A0A839E7Y6</accession>
<sequence length="176" mass="17516">MSALPRPAAAAALALAAGLLLAGCAAGDPSAAPEPAASSSPTTSGGGEATESPSAESESEGGGDGGDAVDPGTAQPGAYVDYRDGVIGETPGTKALFFHAPWCTQCRALEQSILEGEIPVGLTIIKADFDSETALRQQYGVTLQTTIVYVGDEGESLGSTVLYDDTTLDALVAAAP</sequence>
<name>A0A839E7Y6_9MICO</name>
<dbReference type="SUPFAM" id="SSF52833">
    <property type="entry name" value="Thioredoxin-like"/>
    <property type="match status" value="1"/>
</dbReference>
<keyword evidence="3" id="KW-0413">Isomerase</keyword>
<keyword evidence="4" id="KW-1185">Reference proteome</keyword>
<dbReference type="Proteomes" id="UP000585905">
    <property type="component" value="Unassembled WGS sequence"/>
</dbReference>
<organism evidence="3 4">
    <name type="scientific">Microcella alkalica</name>
    <dbReference type="NCBI Taxonomy" id="355930"/>
    <lineage>
        <taxon>Bacteria</taxon>
        <taxon>Bacillati</taxon>
        <taxon>Actinomycetota</taxon>
        <taxon>Actinomycetes</taxon>
        <taxon>Micrococcales</taxon>
        <taxon>Microbacteriaceae</taxon>
        <taxon>Microcella</taxon>
    </lineage>
</organism>